<dbReference type="EMBL" id="AVBG01000003">
    <property type="protein sequence ID" value="KGP92395.1"/>
    <property type="molecule type" value="Genomic_DNA"/>
</dbReference>
<dbReference type="RefSeq" id="WP_036781546.1">
    <property type="nucleotide sequence ID" value="NZ_AVBG01000003.1"/>
</dbReference>
<feature type="region of interest" description="Disordered" evidence="1">
    <location>
        <begin position="282"/>
        <end position="359"/>
    </location>
</feature>
<feature type="compositionally biased region" description="Polar residues" evidence="1">
    <location>
        <begin position="291"/>
        <end position="314"/>
    </location>
</feature>
<dbReference type="STRING" id="1385513.N780_01885"/>
<name>A0A0A2VFL3_9BACI</name>
<dbReference type="Proteomes" id="UP000030153">
    <property type="component" value="Unassembled WGS sequence"/>
</dbReference>
<comment type="caution">
    <text evidence="2">The sequence shown here is derived from an EMBL/GenBank/DDBJ whole genome shotgun (WGS) entry which is preliminary data.</text>
</comment>
<dbReference type="eggNOG" id="COG1475">
    <property type="taxonomic scope" value="Bacteria"/>
</dbReference>
<keyword evidence="3" id="KW-1185">Reference proteome</keyword>
<feature type="compositionally biased region" description="Basic and acidic residues" evidence="1">
    <location>
        <begin position="319"/>
        <end position="348"/>
    </location>
</feature>
<organism evidence="2 3">
    <name type="scientific">Pontibacillus chungwhensis BH030062</name>
    <dbReference type="NCBI Taxonomy" id="1385513"/>
    <lineage>
        <taxon>Bacteria</taxon>
        <taxon>Bacillati</taxon>
        <taxon>Bacillota</taxon>
        <taxon>Bacilli</taxon>
        <taxon>Bacillales</taxon>
        <taxon>Bacillaceae</taxon>
        <taxon>Pontibacillus</taxon>
    </lineage>
</organism>
<sequence>MDFSTWETRKLPLDKIFLDPDNPRVFVDNPTQKKLRNYLVEYFDIIDLARSIDENRDLYPTEKIVVVIEDGKYIVVEGNRRIAACQVLKKPEILKENHSYQLSPQTTTQMNVSNIEVVIAPSRDEAEPFITSKHTERSVKSWSRLSQVRRVLVRYNRGQSISSIAAILNTSEYQISRSLKFHSFMQYAWDEIEWNEKEKDIIVNPLIKATKLDRFLPFSDKAKELLEIRFENYQFKYAAPKEFVDMILKDIFRQIFVYETINTRTQLDQVFTDTMFKKKEEHLEGKEDSIPVNQETTVTQSNAQTKKSVSTNNIDEIEDKEHDKSQTTQNKKEKDVKFPATKRNELRGENSNSVKPPKPVERKHLYKGIIYQGSSSGISRALYELEQINYKKHTLSATFLVRTLIECSLQVYLRSIGRENEVMNKGKDPSLTGLLKFYDQENILRGTHNRLQGIIENFSSQNWADTLNSISHAKYSEPDPNLLKLIESQTFNLIKWLLEQSEVKN</sequence>
<dbReference type="AlphaFoldDB" id="A0A0A2VFL3"/>
<evidence type="ECO:0000313" key="2">
    <source>
        <dbReference type="EMBL" id="KGP92395.1"/>
    </source>
</evidence>
<dbReference type="InterPro" id="IPR036086">
    <property type="entry name" value="ParB/Sulfiredoxin_sf"/>
</dbReference>
<proteinExistence type="predicted"/>
<dbReference type="SUPFAM" id="SSF110849">
    <property type="entry name" value="ParB/Sulfiredoxin"/>
    <property type="match status" value="1"/>
</dbReference>
<accession>A0A0A2VFL3</accession>
<protein>
    <recommendedName>
        <fullName evidence="4">ParB/Sulfiredoxin domain-containing protein</fullName>
    </recommendedName>
</protein>
<dbReference type="OrthoDB" id="9769293at2"/>
<evidence type="ECO:0000313" key="3">
    <source>
        <dbReference type="Proteomes" id="UP000030153"/>
    </source>
</evidence>
<gene>
    <name evidence="2" type="ORF">N780_01885</name>
</gene>
<evidence type="ECO:0008006" key="4">
    <source>
        <dbReference type="Google" id="ProtNLM"/>
    </source>
</evidence>
<reference evidence="2 3" key="1">
    <citation type="submission" date="2013-08" db="EMBL/GenBank/DDBJ databases">
        <title>Genome of Pontibacillus chungwhensis.</title>
        <authorList>
            <person name="Wang Q."/>
            <person name="Wang G."/>
        </authorList>
    </citation>
    <scope>NUCLEOTIDE SEQUENCE [LARGE SCALE GENOMIC DNA]</scope>
    <source>
        <strain evidence="2 3">BH030062</strain>
    </source>
</reference>
<evidence type="ECO:0000256" key="1">
    <source>
        <dbReference type="SAM" id="MobiDB-lite"/>
    </source>
</evidence>